<evidence type="ECO:0000313" key="4">
    <source>
        <dbReference type="Proteomes" id="UP000092445"/>
    </source>
</evidence>
<keyword evidence="2" id="KW-0472">Membrane</keyword>
<dbReference type="VEuPathDB" id="VectorBase:GPAI019155"/>
<feature type="compositionally biased region" description="Acidic residues" evidence="1">
    <location>
        <begin position="1"/>
        <end position="11"/>
    </location>
</feature>
<dbReference type="AlphaFoldDB" id="A0A1A9ZMD9"/>
<keyword evidence="2" id="KW-0812">Transmembrane</keyword>
<proteinExistence type="predicted"/>
<evidence type="ECO:0000313" key="3">
    <source>
        <dbReference type="EnsemblMetazoa" id="GPAI019155-PA"/>
    </source>
</evidence>
<accession>A0A1A9ZMD9</accession>
<evidence type="ECO:0000256" key="1">
    <source>
        <dbReference type="SAM" id="MobiDB-lite"/>
    </source>
</evidence>
<evidence type="ECO:0000256" key="2">
    <source>
        <dbReference type="SAM" id="Phobius"/>
    </source>
</evidence>
<feature type="compositionally biased region" description="Low complexity" evidence="1">
    <location>
        <begin position="12"/>
        <end position="23"/>
    </location>
</feature>
<name>A0A1A9ZMD9_GLOPL</name>
<dbReference type="Proteomes" id="UP000092445">
    <property type="component" value="Unassembled WGS sequence"/>
</dbReference>
<feature type="region of interest" description="Disordered" evidence="1">
    <location>
        <begin position="1"/>
        <end position="23"/>
    </location>
</feature>
<dbReference type="EnsemblMetazoa" id="GPAI019155-RA">
    <property type="protein sequence ID" value="GPAI019155-PA"/>
    <property type="gene ID" value="GPAI019155"/>
</dbReference>
<reference evidence="4" key="1">
    <citation type="submission" date="2014-03" db="EMBL/GenBank/DDBJ databases">
        <authorList>
            <person name="Aksoy S."/>
            <person name="Warren W."/>
            <person name="Wilson R.K."/>
        </authorList>
    </citation>
    <scope>NUCLEOTIDE SEQUENCE [LARGE SCALE GENOMIC DNA]</scope>
    <source>
        <strain evidence="4">IAEA</strain>
    </source>
</reference>
<sequence length="70" mass="7674">MLLQEGEEAPAEGDAGAAAAEETTTAKAGVDVLFGTEESMLIAVWTLFCTIQILWSTFGRYFSSRYIHRN</sequence>
<protein>
    <submittedName>
        <fullName evidence="3">Uncharacterized protein</fullName>
    </submittedName>
</protein>
<keyword evidence="4" id="KW-1185">Reference proteome</keyword>
<reference evidence="3" key="2">
    <citation type="submission" date="2020-05" db="UniProtKB">
        <authorList>
            <consortium name="EnsemblMetazoa"/>
        </authorList>
    </citation>
    <scope>IDENTIFICATION</scope>
    <source>
        <strain evidence="3">IAEA</strain>
    </source>
</reference>
<feature type="transmembrane region" description="Helical" evidence="2">
    <location>
        <begin position="42"/>
        <end position="62"/>
    </location>
</feature>
<organism evidence="3 4">
    <name type="scientific">Glossina pallidipes</name>
    <name type="common">Tsetse fly</name>
    <dbReference type="NCBI Taxonomy" id="7398"/>
    <lineage>
        <taxon>Eukaryota</taxon>
        <taxon>Metazoa</taxon>
        <taxon>Ecdysozoa</taxon>
        <taxon>Arthropoda</taxon>
        <taxon>Hexapoda</taxon>
        <taxon>Insecta</taxon>
        <taxon>Pterygota</taxon>
        <taxon>Neoptera</taxon>
        <taxon>Endopterygota</taxon>
        <taxon>Diptera</taxon>
        <taxon>Brachycera</taxon>
        <taxon>Muscomorpha</taxon>
        <taxon>Hippoboscoidea</taxon>
        <taxon>Glossinidae</taxon>
        <taxon>Glossina</taxon>
    </lineage>
</organism>
<keyword evidence="2" id="KW-1133">Transmembrane helix</keyword>